<dbReference type="OrthoDB" id="7054215at2"/>
<dbReference type="InParanoid" id="A0A5Q0BLK2"/>
<evidence type="ECO:0000313" key="2">
    <source>
        <dbReference type="Proteomes" id="UP000325755"/>
    </source>
</evidence>
<reference evidence="1 2" key="1">
    <citation type="submission" date="2019-09" db="EMBL/GenBank/DDBJ databases">
        <title>Ecophysiology of the spiral-shaped methanotroph Methylospira mobilis as revealed by the complete genome sequence.</title>
        <authorList>
            <person name="Oshkin I.Y."/>
            <person name="Dedysh S.N."/>
            <person name="Miroshnikov K."/>
            <person name="Danilova O.V."/>
            <person name="Hakobyan A."/>
            <person name="Liesack W."/>
        </authorList>
    </citation>
    <scope>NUCLEOTIDE SEQUENCE [LARGE SCALE GENOMIC DNA]</scope>
    <source>
        <strain evidence="1 2">Shm1</strain>
    </source>
</reference>
<name>A0A5Q0BLK2_9GAMM</name>
<evidence type="ECO:0008006" key="3">
    <source>
        <dbReference type="Google" id="ProtNLM"/>
    </source>
</evidence>
<protein>
    <recommendedName>
        <fullName evidence="3">Capsid protein</fullName>
    </recommendedName>
</protein>
<dbReference type="EMBL" id="CP044205">
    <property type="protein sequence ID" value="QFY42998.1"/>
    <property type="molecule type" value="Genomic_DNA"/>
</dbReference>
<keyword evidence="2" id="KW-1185">Reference proteome</keyword>
<sequence length="571" mass="61620">MPNKIKHQYSRKSTAEVDAFTQGLRENAFNQQGTFDSAATYDFLSNVTNQNTGIKVPDNLQAVYDEVGEKGSDVVTRAILDGINNYETAHGCSVPADILEQAIHAAYGTTNEARRINQLPALDSANSNHMDELSLQPNRAVVAILSIMAEAIPFAHYLPADIGSNEARLAIMQHQAGSTYGGYLENAILDGIASGEVFITSSRIHKLDINSQGAATAKLTTIQTDDEHCDQSDTAVAPKLLRGTTIVYVNGKVAAREVDNTGSGNSPISGTAIVAGTSYAISGTINSDTGVVTLATTPAIPNTSDVSVIVEGFIDYERSPELTPRIITAVNIFKLHASPWRVFTQQTIDSRTQMSNELGLDPYGESVIGIQQQFANERHYKVLAMARRLAVNNHTQFDFNWATNNGGESLQKTRSQILQDFATPLGVADQQMANDTMNHGITHLYVGKFMASMLLSMPSDIFVPSGLPARPGIYRVGRLFGRFDVYYAPKGVKEAIVNGTQTAQVLCIGRATDVTRNPFVLGDAVAPQVIPLAVNSDMKTGAAFYARNFTSVNPHCPSSMGCAMIDVYNLT</sequence>
<evidence type="ECO:0000313" key="1">
    <source>
        <dbReference type="EMBL" id="QFY42998.1"/>
    </source>
</evidence>
<organism evidence="1 2">
    <name type="scientific">Candidatus Methylospira mobilis</name>
    <dbReference type="NCBI Taxonomy" id="1808979"/>
    <lineage>
        <taxon>Bacteria</taxon>
        <taxon>Pseudomonadati</taxon>
        <taxon>Pseudomonadota</taxon>
        <taxon>Gammaproteobacteria</taxon>
        <taxon>Methylococcales</taxon>
        <taxon>Methylococcaceae</taxon>
        <taxon>Candidatus Methylospira</taxon>
    </lineage>
</organism>
<dbReference type="KEGG" id="mmob:F6R98_10535"/>
<dbReference type="AlphaFoldDB" id="A0A5Q0BLK2"/>
<accession>A0A5Q0BLK2</accession>
<gene>
    <name evidence="1" type="ORF">F6R98_10535</name>
</gene>
<dbReference type="Proteomes" id="UP000325755">
    <property type="component" value="Chromosome"/>
</dbReference>
<proteinExistence type="predicted"/>
<dbReference type="RefSeq" id="WP_153248986.1">
    <property type="nucleotide sequence ID" value="NZ_CP044205.1"/>
</dbReference>